<feature type="region of interest" description="Disordered" evidence="1">
    <location>
        <begin position="55"/>
        <end position="88"/>
    </location>
</feature>
<evidence type="ECO:0000313" key="2">
    <source>
        <dbReference type="EMBL" id="KAJ1199223.1"/>
    </source>
</evidence>
<feature type="compositionally biased region" description="Basic residues" evidence="1">
    <location>
        <begin position="65"/>
        <end position="74"/>
    </location>
</feature>
<gene>
    <name evidence="2" type="ORF">NDU88_003061</name>
</gene>
<dbReference type="EMBL" id="JANPWB010000003">
    <property type="protein sequence ID" value="KAJ1199223.1"/>
    <property type="molecule type" value="Genomic_DNA"/>
</dbReference>
<keyword evidence="3" id="KW-1185">Reference proteome</keyword>
<sequence length="88" mass="10421">MVVQSKQATFMEVKQALRKEGIRYSLMKIMLEDNIHFFQEPDETWAWLEMYHSGTDGAKNTEHKPPRHRGKRRHTLDPAEKKRATKPT</sequence>
<dbReference type="AlphaFoldDB" id="A0AAV7VG57"/>
<name>A0AAV7VG57_PLEWA</name>
<dbReference type="Proteomes" id="UP001066276">
    <property type="component" value="Chromosome 2_1"/>
</dbReference>
<evidence type="ECO:0000256" key="1">
    <source>
        <dbReference type="SAM" id="MobiDB-lite"/>
    </source>
</evidence>
<evidence type="ECO:0000313" key="3">
    <source>
        <dbReference type="Proteomes" id="UP001066276"/>
    </source>
</evidence>
<protein>
    <submittedName>
        <fullName evidence="2">Uncharacterized protein</fullName>
    </submittedName>
</protein>
<organism evidence="2 3">
    <name type="scientific">Pleurodeles waltl</name>
    <name type="common">Iberian ribbed newt</name>
    <dbReference type="NCBI Taxonomy" id="8319"/>
    <lineage>
        <taxon>Eukaryota</taxon>
        <taxon>Metazoa</taxon>
        <taxon>Chordata</taxon>
        <taxon>Craniata</taxon>
        <taxon>Vertebrata</taxon>
        <taxon>Euteleostomi</taxon>
        <taxon>Amphibia</taxon>
        <taxon>Batrachia</taxon>
        <taxon>Caudata</taxon>
        <taxon>Salamandroidea</taxon>
        <taxon>Salamandridae</taxon>
        <taxon>Pleurodelinae</taxon>
        <taxon>Pleurodeles</taxon>
    </lineage>
</organism>
<comment type="caution">
    <text evidence="2">The sequence shown here is derived from an EMBL/GenBank/DDBJ whole genome shotgun (WGS) entry which is preliminary data.</text>
</comment>
<reference evidence="2" key="1">
    <citation type="journal article" date="2022" name="bioRxiv">
        <title>Sequencing and chromosome-scale assembly of the giantPleurodeles waltlgenome.</title>
        <authorList>
            <person name="Brown T."/>
            <person name="Elewa A."/>
            <person name="Iarovenko S."/>
            <person name="Subramanian E."/>
            <person name="Araus A.J."/>
            <person name="Petzold A."/>
            <person name="Susuki M."/>
            <person name="Suzuki K.-i.T."/>
            <person name="Hayashi T."/>
            <person name="Toyoda A."/>
            <person name="Oliveira C."/>
            <person name="Osipova E."/>
            <person name="Leigh N.D."/>
            <person name="Simon A."/>
            <person name="Yun M.H."/>
        </authorList>
    </citation>
    <scope>NUCLEOTIDE SEQUENCE</scope>
    <source>
        <strain evidence="2">20211129_DDA</strain>
        <tissue evidence="2">Liver</tissue>
    </source>
</reference>
<proteinExistence type="predicted"/>
<accession>A0AAV7VG57</accession>